<dbReference type="PANTHER" id="PTHR31286">
    <property type="entry name" value="GLYCINE-RICH CELL WALL STRUCTURAL PROTEIN 1.8-LIKE"/>
    <property type="match status" value="1"/>
</dbReference>
<evidence type="ECO:0000256" key="1">
    <source>
        <dbReference type="SAM" id="MobiDB-lite"/>
    </source>
</evidence>
<feature type="compositionally biased region" description="Polar residues" evidence="1">
    <location>
        <begin position="213"/>
        <end position="222"/>
    </location>
</feature>
<evidence type="ECO:0000313" key="2">
    <source>
        <dbReference type="EMBL" id="CAH1443595.1"/>
    </source>
</evidence>
<keyword evidence="3" id="KW-1185">Reference proteome</keyword>
<dbReference type="EMBL" id="CAKMRJ010005518">
    <property type="protein sequence ID" value="CAH1443595.1"/>
    <property type="molecule type" value="Genomic_DNA"/>
</dbReference>
<organism evidence="2 3">
    <name type="scientific">Lactuca virosa</name>
    <dbReference type="NCBI Taxonomy" id="75947"/>
    <lineage>
        <taxon>Eukaryota</taxon>
        <taxon>Viridiplantae</taxon>
        <taxon>Streptophyta</taxon>
        <taxon>Embryophyta</taxon>
        <taxon>Tracheophyta</taxon>
        <taxon>Spermatophyta</taxon>
        <taxon>Magnoliopsida</taxon>
        <taxon>eudicotyledons</taxon>
        <taxon>Gunneridae</taxon>
        <taxon>Pentapetalae</taxon>
        <taxon>asterids</taxon>
        <taxon>campanulids</taxon>
        <taxon>Asterales</taxon>
        <taxon>Asteraceae</taxon>
        <taxon>Cichorioideae</taxon>
        <taxon>Cichorieae</taxon>
        <taxon>Lactucinae</taxon>
        <taxon>Lactuca</taxon>
    </lineage>
</organism>
<gene>
    <name evidence="2" type="ORF">LVIROSA_LOCUS29501</name>
</gene>
<sequence length="231" mass="25645">MGSRRFFEKPMHDRVPVWVNIFGIPLQLFNKDGLSLIASKLGKPLEVDSYTSTMCEWATSRAIYARATSSTLRVEYYWLPKRCAHCKKFGHDHATCPACVTSNSGPEHTASTPIQKTTMPIPKAVDHEGCHTVKRRTRASHFPKKKVQVGNHKCKKPALKIAQVYKPIVRDPRKKNVSTNMFDALSHQRVDDNVDDPSIPPVILSRDSIPASDAQTSSSPGGLTSIPVDQG</sequence>
<dbReference type="Proteomes" id="UP001157418">
    <property type="component" value="Unassembled WGS sequence"/>
</dbReference>
<dbReference type="InterPro" id="IPR040256">
    <property type="entry name" value="At4g02000-like"/>
</dbReference>
<dbReference type="AlphaFoldDB" id="A0AAU9P1R0"/>
<protein>
    <recommendedName>
        <fullName evidence="4">DUF4283 domain-containing protein</fullName>
    </recommendedName>
</protein>
<comment type="caution">
    <text evidence="2">The sequence shown here is derived from an EMBL/GenBank/DDBJ whole genome shotgun (WGS) entry which is preliminary data.</text>
</comment>
<name>A0AAU9P1R0_9ASTR</name>
<dbReference type="PANTHER" id="PTHR31286:SF180">
    <property type="entry name" value="OS10G0362600 PROTEIN"/>
    <property type="match status" value="1"/>
</dbReference>
<accession>A0AAU9P1R0</accession>
<reference evidence="2 3" key="1">
    <citation type="submission" date="2022-01" db="EMBL/GenBank/DDBJ databases">
        <authorList>
            <person name="Xiong W."/>
            <person name="Schranz E."/>
        </authorList>
    </citation>
    <scope>NUCLEOTIDE SEQUENCE [LARGE SCALE GENOMIC DNA]</scope>
</reference>
<evidence type="ECO:0000313" key="3">
    <source>
        <dbReference type="Proteomes" id="UP001157418"/>
    </source>
</evidence>
<feature type="region of interest" description="Disordered" evidence="1">
    <location>
        <begin position="189"/>
        <end position="231"/>
    </location>
</feature>
<evidence type="ECO:0008006" key="4">
    <source>
        <dbReference type="Google" id="ProtNLM"/>
    </source>
</evidence>
<proteinExistence type="predicted"/>